<proteinExistence type="predicted"/>
<accession>A0A2I0I9L6</accession>
<keyword evidence="2" id="KW-1185">Reference proteome</keyword>
<sequence length="170" mass="18736">MDVNNAFLHGDLDEEVYMRLPPGYSFPRAGIGVSTSEITLWAEASFAKLLSHDPSLNYKSNALIGERVGVPIAHRPLLATSPSHPLEGTEALNQVEGWESRPHSLKSGEFPSWRFSKFRRVGPRSRPSPPIGVIGNCRCWGEGCSGRVVGCKRLRAPTLSPIKAFLFSFF</sequence>
<dbReference type="AlphaFoldDB" id="A0A2I0I9L6"/>
<dbReference type="Proteomes" id="UP000233551">
    <property type="component" value="Unassembled WGS sequence"/>
</dbReference>
<comment type="caution">
    <text evidence="1">The sequence shown here is derived from an EMBL/GenBank/DDBJ whole genome shotgun (WGS) entry which is preliminary data.</text>
</comment>
<name>A0A2I0I9L6_PUNGR</name>
<protein>
    <recommendedName>
        <fullName evidence="3">Reverse transcriptase Ty1/copia-type domain-containing protein</fullName>
    </recommendedName>
</protein>
<gene>
    <name evidence="1" type="ORF">CRG98_038950</name>
</gene>
<evidence type="ECO:0000313" key="2">
    <source>
        <dbReference type="Proteomes" id="UP000233551"/>
    </source>
</evidence>
<evidence type="ECO:0008006" key="3">
    <source>
        <dbReference type="Google" id="ProtNLM"/>
    </source>
</evidence>
<reference evidence="1 2" key="1">
    <citation type="submission" date="2017-11" db="EMBL/GenBank/DDBJ databases">
        <title>De-novo sequencing of pomegranate (Punica granatum L.) genome.</title>
        <authorList>
            <person name="Akparov Z."/>
            <person name="Amiraslanov A."/>
            <person name="Hajiyeva S."/>
            <person name="Abbasov M."/>
            <person name="Kaur K."/>
            <person name="Hamwieh A."/>
            <person name="Solovyev V."/>
            <person name="Salamov A."/>
            <person name="Braich B."/>
            <person name="Kosarev P."/>
            <person name="Mahmoud A."/>
            <person name="Hajiyev E."/>
            <person name="Babayeva S."/>
            <person name="Izzatullayeva V."/>
            <person name="Mammadov A."/>
            <person name="Mammadov A."/>
            <person name="Sharifova S."/>
            <person name="Ojaghi J."/>
            <person name="Eynullazada K."/>
            <person name="Bayramov B."/>
            <person name="Abdulazimova A."/>
            <person name="Shahmuradov I."/>
        </authorList>
    </citation>
    <scope>NUCLEOTIDE SEQUENCE [LARGE SCALE GENOMIC DNA]</scope>
    <source>
        <strain evidence="2">cv. AG2017</strain>
        <tissue evidence="1">Leaf</tissue>
    </source>
</reference>
<dbReference type="EMBL" id="PGOL01003508">
    <property type="protein sequence ID" value="PKI40695.1"/>
    <property type="molecule type" value="Genomic_DNA"/>
</dbReference>
<organism evidence="1 2">
    <name type="scientific">Punica granatum</name>
    <name type="common">Pomegranate</name>
    <dbReference type="NCBI Taxonomy" id="22663"/>
    <lineage>
        <taxon>Eukaryota</taxon>
        <taxon>Viridiplantae</taxon>
        <taxon>Streptophyta</taxon>
        <taxon>Embryophyta</taxon>
        <taxon>Tracheophyta</taxon>
        <taxon>Spermatophyta</taxon>
        <taxon>Magnoliopsida</taxon>
        <taxon>eudicotyledons</taxon>
        <taxon>Gunneridae</taxon>
        <taxon>Pentapetalae</taxon>
        <taxon>rosids</taxon>
        <taxon>malvids</taxon>
        <taxon>Myrtales</taxon>
        <taxon>Lythraceae</taxon>
        <taxon>Punica</taxon>
    </lineage>
</organism>
<evidence type="ECO:0000313" key="1">
    <source>
        <dbReference type="EMBL" id="PKI40695.1"/>
    </source>
</evidence>